<accession>A0ABD3VNL9</accession>
<evidence type="ECO:0000256" key="1">
    <source>
        <dbReference type="SAM" id="MobiDB-lite"/>
    </source>
</evidence>
<keyword evidence="3" id="KW-1185">Reference proteome</keyword>
<organism evidence="2 3">
    <name type="scientific">Sinanodonta woodiana</name>
    <name type="common">Chinese pond mussel</name>
    <name type="synonym">Anodonta woodiana</name>
    <dbReference type="NCBI Taxonomy" id="1069815"/>
    <lineage>
        <taxon>Eukaryota</taxon>
        <taxon>Metazoa</taxon>
        <taxon>Spiralia</taxon>
        <taxon>Lophotrochozoa</taxon>
        <taxon>Mollusca</taxon>
        <taxon>Bivalvia</taxon>
        <taxon>Autobranchia</taxon>
        <taxon>Heteroconchia</taxon>
        <taxon>Palaeoheterodonta</taxon>
        <taxon>Unionida</taxon>
        <taxon>Unionoidea</taxon>
        <taxon>Unionidae</taxon>
        <taxon>Unioninae</taxon>
        <taxon>Sinanodonta</taxon>
    </lineage>
</organism>
<dbReference type="EMBL" id="JBJQND010000010">
    <property type="protein sequence ID" value="KAL3863097.1"/>
    <property type="molecule type" value="Genomic_DNA"/>
</dbReference>
<evidence type="ECO:0000313" key="2">
    <source>
        <dbReference type="EMBL" id="KAL3863097.1"/>
    </source>
</evidence>
<feature type="compositionally biased region" description="Polar residues" evidence="1">
    <location>
        <begin position="1"/>
        <end position="12"/>
    </location>
</feature>
<reference evidence="2 3" key="1">
    <citation type="submission" date="2024-11" db="EMBL/GenBank/DDBJ databases">
        <title>Chromosome-level genome assembly of the freshwater bivalve Anodonta woodiana.</title>
        <authorList>
            <person name="Chen X."/>
        </authorList>
    </citation>
    <scope>NUCLEOTIDE SEQUENCE [LARGE SCALE GENOMIC DNA]</scope>
    <source>
        <strain evidence="2">MN2024</strain>
        <tissue evidence="2">Gills</tissue>
    </source>
</reference>
<name>A0ABD3VNL9_SINWO</name>
<comment type="caution">
    <text evidence="2">The sequence shown here is derived from an EMBL/GenBank/DDBJ whole genome shotgun (WGS) entry which is preliminary data.</text>
</comment>
<dbReference type="Proteomes" id="UP001634394">
    <property type="component" value="Unassembled WGS sequence"/>
</dbReference>
<sequence length="193" mass="21774">MSIVASHSQSTAVAVREERQTRLTDTTVPANIPADPRAKLMYYLKSICYVLNLTDVHPGVKRLTEYHHYDLSRKDIDTLIKLCELLSPHKLENKCIFEYADLSANTSNRFYDVDEIRQQVLSATTTANASIAALVGKSPLFASATATSSLSIVLGGETYRIGKIMIYRRIWIQKNYFTPMQLLRRNSSVCIIL</sequence>
<evidence type="ECO:0000313" key="3">
    <source>
        <dbReference type="Proteomes" id="UP001634394"/>
    </source>
</evidence>
<dbReference type="AlphaFoldDB" id="A0ABD3VNL9"/>
<protein>
    <submittedName>
        <fullName evidence="2">Uncharacterized protein</fullName>
    </submittedName>
</protein>
<feature type="region of interest" description="Disordered" evidence="1">
    <location>
        <begin position="1"/>
        <end position="20"/>
    </location>
</feature>
<proteinExistence type="predicted"/>
<gene>
    <name evidence="2" type="ORF">ACJMK2_004873</name>
</gene>